<organism evidence="8 9">
    <name type="scientific">Janthinobacterium psychrotolerans</name>
    <dbReference type="NCBI Taxonomy" id="1747903"/>
    <lineage>
        <taxon>Bacteria</taxon>
        <taxon>Pseudomonadati</taxon>
        <taxon>Pseudomonadota</taxon>
        <taxon>Betaproteobacteria</taxon>
        <taxon>Burkholderiales</taxon>
        <taxon>Oxalobacteraceae</taxon>
        <taxon>Janthinobacterium</taxon>
    </lineage>
</organism>
<dbReference type="OrthoDB" id="9788453at2"/>
<evidence type="ECO:0000256" key="2">
    <source>
        <dbReference type="ARBA" id="ARBA00022475"/>
    </source>
</evidence>
<evidence type="ECO:0000313" key="8">
    <source>
        <dbReference type="EMBL" id="OBV37868.1"/>
    </source>
</evidence>
<comment type="subcellular location">
    <subcellularLocation>
        <location evidence="1">Cell membrane</location>
        <topology evidence="1">Multi-pass membrane protein</topology>
    </subcellularLocation>
</comment>
<dbReference type="PANTHER" id="PTHR43124">
    <property type="entry name" value="PURINE EFFLUX PUMP PBUE"/>
    <property type="match status" value="1"/>
</dbReference>
<dbReference type="InterPro" id="IPR036259">
    <property type="entry name" value="MFS_trans_sf"/>
</dbReference>
<feature type="domain" description="Major facilitator superfamily (MFS) profile" evidence="7">
    <location>
        <begin position="21"/>
        <end position="399"/>
    </location>
</feature>
<dbReference type="PROSITE" id="PS50850">
    <property type="entry name" value="MFS"/>
    <property type="match status" value="1"/>
</dbReference>
<dbReference type="GO" id="GO:0022857">
    <property type="term" value="F:transmembrane transporter activity"/>
    <property type="evidence" value="ECO:0007669"/>
    <property type="project" value="InterPro"/>
</dbReference>
<evidence type="ECO:0000256" key="3">
    <source>
        <dbReference type="ARBA" id="ARBA00022692"/>
    </source>
</evidence>
<evidence type="ECO:0000313" key="9">
    <source>
        <dbReference type="Proteomes" id="UP000092713"/>
    </source>
</evidence>
<evidence type="ECO:0000259" key="7">
    <source>
        <dbReference type="PROSITE" id="PS50850"/>
    </source>
</evidence>
<reference evidence="8 9" key="1">
    <citation type="submission" date="2016-04" db="EMBL/GenBank/DDBJ databases">
        <title>Draft genome sequence of Janthinobacterium psychrotolerans sp. nov., isolated from freshwater sediments in Denmark.</title>
        <authorList>
            <person name="Gong X."/>
            <person name="Skrivergaard S."/>
            <person name="Korsgaard B.S."/>
            <person name="Schreiber L."/>
            <person name="Marshall I.P."/>
            <person name="Finster K."/>
            <person name="Schramm A."/>
        </authorList>
    </citation>
    <scope>NUCLEOTIDE SEQUENCE [LARGE SCALE GENOMIC DNA]</scope>
    <source>
        <strain evidence="8 9">S3-2</strain>
    </source>
</reference>
<dbReference type="PATRIC" id="fig|1747903.4.peg.1401"/>
<feature type="transmembrane region" description="Helical" evidence="6">
    <location>
        <begin position="59"/>
        <end position="79"/>
    </location>
</feature>
<dbReference type="STRING" id="1747903.ASR47_1004143"/>
<comment type="caution">
    <text evidence="8">The sequence shown here is derived from an EMBL/GenBank/DDBJ whole genome shotgun (WGS) entry which is preliminary data.</text>
</comment>
<dbReference type="EMBL" id="LOCQ01000059">
    <property type="protein sequence ID" value="OBV37868.1"/>
    <property type="molecule type" value="Genomic_DNA"/>
</dbReference>
<keyword evidence="9" id="KW-1185">Reference proteome</keyword>
<feature type="transmembrane region" description="Helical" evidence="6">
    <location>
        <begin position="173"/>
        <end position="195"/>
    </location>
</feature>
<keyword evidence="4 6" id="KW-1133">Transmembrane helix</keyword>
<dbReference type="CDD" id="cd17324">
    <property type="entry name" value="MFS_NepI_like"/>
    <property type="match status" value="1"/>
</dbReference>
<feature type="transmembrane region" description="Helical" evidence="6">
    <location>
        <begin position="372"/>
        <end position="392"/>
    </location>
</feature>
<accession>A0A1A7C0L9</accession>
<keyword evidence="2" id="KW-1003">Cell membrane</keyword>
<dbReference type="Pfam" id="PF07690">
    <property type="entry name" value="MFS_1"/>
    <property type="match status" value="1"/>
</dbReference>
<sequence length="405" mass="42102">MHASADSFIPRVNAPFGAGYADLALAIGGLAIGTGEFASMSILPVVANDLGTTLPEMSHMISAYALGVVVGAPLITIFLARMPRRLMLICLMLMFAGGNLLSAIAPNYGLLVVARFIAGIPHGAFFGVAALVAAAMAEPDRRGQAVARVLMGLTVANIFGVPLATYIGQTMGWRPAFLLVAALGLLTMLMMRIFVPKVAAGDSSPRRELGVFRRLQVWLTLLMVAIGFGGMFAVYTFITPTLTEITKVSPLVISILLAVIGVGMTVGNMIGGWLADRSRLWTIFGVLVWNVVALIAFSYTTTNVWLTAINLFAIGAGIAVAPAVQTRLMDVAGDAQTVAAALNHSAFNIANALGAYAGGIAIAMGAGLQSTGWVGALLACGGIVVLGISVMVENRSRNLADVQPA</sequence>
<dbReference type="InterPro" id="IPR020846">
    <property type="entry name" value="MFS_dom"/>
</dbReference>
<dbReference type="RefSeq" id="WP_082989045.1">
    <property type="nucleotide sequence ID" value="NZ_LOCQ01000059.1"/>
</dbReference>
<dbReference type="AlphaFoldDB" id="A0A1A7C0L9"/>
<evidence type="ECO:0000256" key="5">
    <source>
        <dbReference type="ARBA" id="ARBA00023136"/>
    </source>
</evidence>
<feature type="transmembrane region" description="Helical" evidence="6">
    <location>
        <begin position="345"/>
        <end position="366"/>
    </location>
</feature>
<feature type="transmembrane region" description="Helical" evidence="6">
    <location>
        <begin position="280"/>
        <end position="299"/>
    </location>
</feature>
<dbReference type="InterPro" id="IPR011701">
    <property type="entry name" value="MFS"/>
</dbReference>
<proteinExistence type="predicted"/>
<gene>
    <name evidence="8" type="ORF">ASR47_1004143</name>
</gene>
<feature type="transmembrane region" description="Helical" evidence="6">
    <location>
        <begin position="116"/>
        <end position="137"/>
    </location>
</feature>
<evidence type="ECO:0000256" key="4">
    <source>
        <dbReference type="ARBA" id="ARBA00022989"/>
    </source>
</evidence>
<feature type="transmembrane region" description="Helical" evidence="6">
    <location>
        <begin position="215"/>
        <end position="238"/>
    </location>
</feature>
<evidence type="ECO:0000256" key="1">
    <source>
        <dbReference type="ARBA" id="ARBA00004651"/>
    </source>
</evidence>
<dbReference type="GO" id="GO:0005886">
    <property type="term" value="C:plasma membrane"/>
    <property type="evidence" value="ECO:0007669"/>
    <property type="project" value="UniProtKB-SubCell"/>
</dbReference>
<feature type="transmembrane region" description="Helical" evidence="6">
    <location>
        <begin position="305"/>
        <end position="324"/>
    </location>
</feature>
<feature type="transmembrane region" description="Helical" evidence="6">
    <location>
        <begin position="86"/>
        <end position="104"/>
    </location>
</feature>
<evidence type="ECO:0000256" key="6">
    <source>
        <dbReference type="SAM" id="Phobius"/>
    </source>
</evidence>
<dbReference type="PANTHER" id="PTHR43124:SF3">
    <property type="entry name" value="CHLORAMPHENICOL EFFLUX PUMP RV0191"/>
    <property type="match status" value="1"/>
</dbReference>
<dbReference type="Gene3D" id="1.20.1250.20">
    <property type="entry name" value="MFS general substrate transporter like domains"/>
    <property type="match status" value="2"/>
</dbReference>
<dbReference type="Proteomes" id="UP000092713">
    <property type="component" value="Unassembled WGS sequence"/>
</dbReference>
<name>A0A1A7C0L9_9BURK</name>
<dbReference type="InterPro" id="IPR050189">
    <property type="entry name" value="MFS_Efflux_Transporters"/>
</dbReference>
<protein>
    <submittedName>
        <fullName evidence="8">MFS transporter, DHA1 family, arabinose polymer transporter</fullName>
    </submittedName>
</protein>
<feature type="transmembrane region" description="Helical" evidence="6">
    <location>
        <begin position="149"/>
        <end position="167"/>
    </location>
</feature>
<feature type="transmembrane region" description="Helical" evidence="6">
    <location>
        <begin position="20"/>
        <end position="47"/>
    </location>
</feature>
<keyword evidence="5 6" id="KW-0472">Membrane</keyword>
<dbReference type="SUPFAM" id="SSF103473">
    <property type="entry name" value="MFS general substrate transporter"/>
    <property type="match status" value="1"/>
</dbReference>
<keyword evidence="3 6" id="KW-0812">Transmembrane</keyword>
<feature type="transmembrane region" description="Helical" evidence="6">
    <location>
        <begin position="250"/>
        <end position="273"/>
    </location>
</feature>